<evidence type="ECO:0000256" key="1">
    <source>
        <dbReference type="SAM" id="MobiDB-lite"/>
    </source>
</evidence>
<reference evidence="2 3" key="1">
    <citation type="submission" date="2019-03" db="EMBL/GenBank/DDBJ databases">
        <title>First draft genome of Liparis tanakae, snailfish: a comprehensive survey of snailfish specific genes.</title>
        <authorList>
            <person name="Kim W."/>
            <person name="Song I."/>
            <person name="Jeong J.-H."/>
            <person name="Kim D."/>
            <person name="Kim S."/>
            <person name="Ryu S."/>
            <person name="Song J.Y."/>
            <person name="Lee S.K."/>
        </authorList>
    </citation>
    <scope>NUCLEOTIDE SEQUENCE [LARGE SCALE GENOMIC DNA]</scope>
    <source>
        <tissue evidence="2">Muscle</tissue>
    </source>
</reference>
<name>A0A4Z2G021_9TELE</name>
<protein>
    <submittedName>
        <fullName evidence="2">Uncharacterized protein</fullName>
    </submittedName>
</protein>
<keyword evidence="3" id="KW-1185">Reference proteome</keyword>
<proteinExistence type="predicted"/>
<organism evidence="2 3">
    <name type="scientific">Liparis tanakae</name>
    <name type="common">Tanaka's snailfish</name>
    <dbReference type="NCBI Taxonomy" id="230148"/>
    <lineage>
        <taxon>Eukaryota</taxon>
        <taxon>Metazoa</taxon>
        <taxon>Chordata</taxon>
        <taxon>Craniata</taxon>
        <taxon>Vertebrata</taxon>
        <taxon>Euteleostomi</taxon>
        <taxon>Actinopterygii</taxon>
        <taxon>Neopterygii</taxon>
        <taxon>Teleostei</taxon>
        <taxon>Neoteleostei</taxon>
        <taxon>Acanthomorphata</taxon>
        <taxon>Eupercaria</taxon>
        <taxon>Perciformes</taxon>
        <taxon>Cottioidei</taxon>
        <taxon>Cottales</taxon>
        <taxon>Liparidae</taxon>
        <taxon>Liparis</taxon>
    </lineage>
</organism>
<gene>
    <name evidence="2" type="ORF">EYF80_043188</name>
</gene>
<evidence type="ECO:0000313" key="2">
    <source>
        <dbReference type="EMBL" id="TNN46601.1"/>
    </source>
</evidence>
<dbReference type="Proteomes" id="UP000314294">
    <property type="component" value="Unassembled WGS sequence"/>
</dbReference>
<comment type="caution">
    <text evidence="2">The sequence shown here is derived from an EMBL/GenBank/DDBJ whole genome shotgun (WGS) entry which is preliminary data.</text>
</comment>
<evidence type="ECO:0000313" key="3">
    <source>
        <dbReference type="Proteomes" id="UP000314294"/>
    </source>
</evidence>
<dbReference type="EMBL" id="SRLO01000781">
    <property type="protein sequence ID" value="TNN46601.1"/>
    <property type="molecule type" value="Genomic_DNA"/>
</dbReference>
<dbReference type="AlphaFoldDB" id="A0A4Z2G021"/>
<accession>A0A4Z2G021</accession>
<feature type="compositionally biased region" description="Basic and acidic residues" evidence="1">
    <location>
        <begin position="24"/>
        <end position="40"/>
    </location>
</feature>
<sequence>MGLCPALDPGARLLAAEEEEEEEVGRVHGQRDMRPEVEKDAAVTEQQSCAAARHTNYCGDCEPNNNATGQRDDSGTCNPQNVAAVFFLGAGVFLLLPDGLFPRSLFSSSTAIPHYFCGGEGGGGGGVAGGLGRLSAEGVLLQRLTGNAMCLYAT</sequence>
<feature type="region of interest" description="Disordered" evidence="1">
    <location>
        <begin position="17"/>
        <end position="40"/>
    </location>
</feature>